<dbReference type="EC" id="2.7.13.3" evidence="2"/>
<evidence type="ECO:0000313" key="5">
    <source>
        <dbReference type="Proteomes" id="UP000290174"/>
    </source>
</evidence>
<feature type="domain" description="Histidine kinase/HSP90-like ATPase" evidence="3">
    <location>
        <begin position="41"/>
        <end position="77"/>
    </location>
</feature>
<reference evidence="4 5" key="1">
    <citation type="submission" date="2018-11" db="EMBL/GenBank/DDBJ databases">
        <title>Bradyrhizobium sp. nov., isolated from effective nodules of peanut in China.</title>
        <authorList>
            <person name="Li Y."/>
        </authorList>
    </citation>
    <scope>NUCLEOTIDE SEQUENCE [LARGE SCALE GENOMIC DNA]</scope>
    <source>
        <strain evidence="4 5">CCBAU 51770</strain>
    </source>
</reference>
<proteinExistence type="predicted"/>
<dbReference type="InterPro" id="IPR004358">
    <property type="entry name" value="Sig_transdc_His_kin-like_C"/>
</dbReference>
<organism evidence="4 5">
    <name type="scientific">Bradyrhizobium zhanjiangense</name>
    <dbReference type="NCBI Taxonomy" id="1325107"/>
    <lineage>
        <taxon>Bacteria</taxon>
        <taxon>Pseudomonadati</taxon>
        <taxon>Pseudomonadota</taxon>
        <taxon>Alphaproteobacteria</taxon>
        <taxon>Hyphomicrobiales</taxon>
        <taxon>Nitrobacteraceae</taxon>
        <taxon>Bradyrhizobium</taxon>
    </lineage>
</organism>
<name>A0A4Q0QLJ2_9BRAD</name>
<dbReference type="PRINTS" id="PR00344">
    <property type="entry name" value="BCTRLSENSOR"/>
</dbReference>
<dbReference type="Pfam" id="PF02518">
    <property type="entry name" value="HATPase_c"/>
    <property type="match status" value="1"/>
</dbReference>
<evidence type="ECO:0000256" key="1">
    <source>
        <dbReference type="ARBA" id="ARBA00000085"/>
    </source>
</evidence>
<evidence type="ECO:0000259" key="3">
    <source>
        <dbReference type="Pfam" id="PF02518"/>
    </source>
</evidence>
<comment type="catalytic activity">
    <reaction evidence="1">
        <text>ATP + protein L-histidine = ADP + protein N-phospho-L-histidine.</text>
        <dbReference type="EC" id="2.7.13.3"/>
    </reaction>
</comment>
<sequence length="91" mass="9686">MRGPARNMSDHMWYGYGTGAAFAAAADWASFATLLCISDGLFQPVVTTKTHGTGVGLSICRTIIESHGGDIVADESGRRQDLSVHRTICEA</sequence>
<dbReference type="InterPro" id="IPR003594">
    <property type="entry name" value="HATPase_dom"/>
</dbReference>
<dbReference type="AlphaFoldDB" id="A0A4Q0QLJ2"/>
<dbReference type="SUPFAM" id="SSF55874">
    <property type="entry name" value="ATPase domain of HSP90 chaperone/DNA topoisomerase II/histidine kinase"/>
    <property type="match status" value="1"/>
</dbReference>
<dbReference type="Proteomes" id="UP000290174">
    <property type="component" value="Unassembled WGS sequence"/>
</dbReference>
<evidence type="ECO:0000313" key="4">
    <source>
        <dbReference type="EMBL" id="RXG95734.1"/>
    </source>
</evidence>
<gene>
    <name evidence="4" type="ORF">EAS61_17875</name>
</gene>
<evidence type="ECO:0000256" key="2">
    <source>
        <dbReference type="ARBA" id="ARBA00012438"/>
    </source>
</evidence>
<dbReference type="GO" id="GO:0004673">
    <property type="term" value="F:protein histidine kinase activity"/>
    <property type="evidence" value="ECO:0007669"/>
    <property type="project" value="UniProtKB-EC"/>
</dbReference>
<dbReference type="InterPro" id="IPR036890">
    <property type="entry name" value="HATPase_C_sf"/>
</dbReference>
<comment type="caution">
    <text evidence="4">The sequence shown here is derived from an EMBL/GenBank/DDBJ whole genome shotgun (WGS) entry which is preliminary data.</text>
</comment>
<accession>A0A4Q0QLJ2</accession>
<protein>
    <recommendedName>
        <fullName evidence="2">histidine kinase</fullName>
        <ecNumber evidence="2">2.7.13.3</ecNumber>
    </recommendedName>
</protein>
<dbReference type="Gene3D" id="3.30.565.10">
    <property type="entry name" value="Histidine kinase-like ATPase, C-terminal domain"/>
    <property type="match status" value="1"/>
</dbReference>
<dbReference type="EMBL" id="RKMK01000015">
    <property type="protein sequence ID" value="RXG95734.1"/>
    <property type="molecule type" value="Genomic_DNA"/>
</dbReference>